<dbReference type="SMART" id="SM00320">
    <property type="entry name" value="WD40"/>
    <property type="match status" value="19"/>
</dbReference>
<evidence type="ECO:0000256" key="2">
    <source>
        <dbReference type="ARBA" id="ARBA00022737"/>
    </source>
</evidence>
<sequence>MSTLELEHAIGLSAFQGTLCCSNQDMIYPCGTSVVVSSKQDPHRQAFLAGHDDTVSCCCASAHFIASGQIGSNADVCVWEQGTNALKFRLREHEHGVSSLAISHDERLLVSVGDHFDRTIYVWDLQTGCIVANAPVPAVGGAQSATSSAAATVGPSGRHIRPPPAPPSASADGYQGRLPSAADGDVVAVAWGGFQRDIKRRPTSNYIFATVGPTATLWTLDPVRGTLQATRFQTGSHVRLFTSVSFSPDCERCFAGTQSGDFAVFLVRTLVLESLVPACSNGLRSLVATPDGGLITGGGDGSVKLFQMGTAGFVSRRMAQLSEESSVTSVALPMDTRDPTSLLASLADGHIFEISYAEFRSSLLRTSHTGAVTDVAFPPGNSERFATCSPVDGTVRVWDLSNYETISQCFVPRAHPTCVAWAGECLAVGFASGEIRFIDATNGRILWSLMDAHRGGVTAIATTQRFIISGGEGGEVRVWELRTRELVAHLKEHTQRVTGLAVFTDEQHILSSSKDRSFLCWDLKQQRRLSSHHHRVSLTSIALMPDQHRVLCTTADNALTFWDMSVPDPVQVVPNAHTQIVTCCALAHEAGLFATGSADQRIRLWTSEGRLIFEGSGHSRSIGFVTGSLPFSMDTLETDAFVTVPIGRTYQVFNVSKLRVTFIGLSFPFTSFCIHPMKGHHYDENITALTSVNELVFLSTGRQIDLWHRNTKLRTLVPPPRSDGRRDNITLLYTFGELLLAADECNMLRIWDHHSGEIMGEIPFPDDFAITGLLHPDTYLNKVLVASGDGRLEIWNLRTRRCVHQLKAPRGDGITCLVEAPTLDVVAVGHASGLITVHNVRVDVVMMAFQQKGPVSSLAFRTDGPPVLVSGTSEGELLQWDLSGRRLALRTSIHQGPVRGLAFLPRQPVLVSSGDDNSVKVWAYDPAPLGESLPAPTAADPHPSSPEAELPPRLLRSRAGHAAPPTRIRFFGDDALHLLGSAPDRALRLHHTVLDHQSCELSQRAQAALKKVARWNLPKEMALLPPIVDFDQASIRDRHWASVVSVHEGDSQVRAWLFQNKAIAPTKIKTTFTAPATAVALSPCGNFVAAGSQRGDVQMCNVQSGLLRGTFVGHTEAIVGVHFDALMKFLVTVDVTGLIKTWDLDTQAELSSLALAHTDDSSGLSTASGPLPSGLQPVPLTVLPLADGLTARRTAWAGDAGLLAVATDALQVVVIDVGARRVVRTFQGHSHTITDLCFSPDGRWVITASLDSTLRVWDLPSAHMIDWLSVPKPITSLAFALNGEFLATTHVGTLGIYLWANRMQYMRLPLTDPAPQPPPMTFPTAAGTSEARALSRDTLVATRKLEADGTVVGEATETTSHAPLAPGLITRSTMAPTAVDALTNMDLIRARNKPKEAPKAPVAAPFFLHTLPGLSPAFAPTVPTAVTPAPTSGELSLTAEAVSADQKKEAAATGNCLVLALHPAHEAHFSSAIVQAVVQYLLTLSPAGIELAIKSLAYVGQLAGAATPSYEELEWMLSLFENCMATGSDFELLQSMLLVFIKEHGEGLRSQPVLMDRARKVQATAAAQWGRLSQGFQQSLALISQYSRIQL</sequence>
<dbReference type="PROSITE" id="PS00678">
    <property type="entry name" value="WD_REPEATS_1"/>
    <property type="match status" value="1"/>
</dbReference>
<evidence type="ECO:0000313" key="7">
    <source>
        <dbReference type="EMBL" id="KAJ4454932.1"/>
    </source>
</evidence>
<feature type="region of interest" description="Disordered" evidence="4">
    <location>
        <begin position="932"/>
        <end position="951"/>
    </location>
</feature>
<dbReference type="PANTHER" id="PTHR22840:SF12">
    <property type="entry name" value="WD REPEAT-CONTAINING PROTEIN 36"/>
    <property type="match status" value="1"/>
</dbReference>
<proteinExistence type="predicted"/>
<reference evidence="7" key="1">
    <citation type="journal article" date="2022" name="bioRxiv">
        <title>Genomics of Preaxostyla Flagellates Illuminates Evolutionary Transitions and the Path Towards Mitochondrial Loss.</title>
        <authorList>
            <person name="Novak L.V.F."/>
            <person name="Treitli S.C."/>
            <person name="Pyrih J."/>
            <person name="Halakuc P."/>
            <person name="Pipaliya S.V."/>
            <person name="Vacek V."/>
            <person name="Brzon O."/>
            <person name="Soukal P."/>
            <person name="Eme L."/>
            <person name="Dacks J.B."/>
            <person name="Karnkowska A."/>
            <person name="Elias M."/>
            <person name="Hampl V."/>
        </authorList>
    </citation>
    <scope>NUCLEOTIDE SEQUENCE</scope>
    <source>
        <strain evidence="7">RCP-MX</strain>
    </source>
</reference>
<feature type="repeat" description="WD" evidence="3">
    <location>
        <begin position="574"/>
        <end position="605"/>
    </location>
</feature>
<feature type="repeat" description="WD" evidence="3">
    <location>
        <begin position="490"/>
        <end position="531"/>
    </location>
</feature>
<feature type="domain" description="WDR36/Utp21 N-terminal" evidence="6">
    <location>
        <begin position="642"/>
        <end position="925"/>
    </location>
</feature>
<evidence type="ECO:0000259" key="6">
    <source>
        <dbReference type="Pfam" id="PF25171"/>
    </source>
</evidence>
<feature type="repeat" description="WD" evidence="3">
    <location>
        <begin position="1111"/>
        <end position="1152"/>
    </location>
</feature>
<keyword evidence="8" id="KW-1185">Reference proteome</keyword>
<dbReference type="InterPro" id="IPR036322">
    <property type="entry name" value="WD40_repeat_dom_sf"/>
</dbReference>
<comment type="caution">
    <text evidence="7">The sequence shown here is derived from an EMBL/GenBank/DDBJ whole genome shotgun (WGS) entry which is preliminary data.</text>
</comment>
<dbReference type="EMBL" id="JAPMOS010000127">
    <property type="protein sequence ID" value="KAJ4454932.1"/>
    <property type="molecule type" value="Genomic_DNA"/>
</dbReference>
<organism evidence="7 8">
    <name type="scientific">Paratrimastix pyriformis</name>
    <dbReference type="NCBI Taxonomy" id="342808"/>
    <lineage>
        <taxon>Eukaryota</taxon>
        <taxon>Metamonada</taxon>
        <taxon>Preaxostyla</taxon>
        <taxon>Paratrimastigidae</taxon>
        <taxon>Paratrimastix</taxon>
    </lineage>
</organism>
<dbReference type="InterPro" id="IPR019775">
    <property type="entry name" value="WD40_repeat_CS"/>
</dbReference>
<dbReference type="Pfam" id="PF00400">
    <property type="entry name" value="WD40"/>
    <property type="match status" value="5"/>
</dbReference>
<dbReference type="InterPro" id="IPR015943">
    <property type="entry name" value="WD40/YVTN_repeat-like_dom_sf"/>
</dbReference>
<evidence type="ECO:0000313" key="8">
    <source>
        <dbReference type="Proteomes" id="UP001141327"/>
    </source>
</evidence>
<gene>
    <name evidence="7" type="ORF">PAPYR_10225</name>
</gene>
<feature type="repeat" description="WD" evidence="3">
    <location>
        <begin position="1226"/>
        <end position="1259"/>
    </location>
</feature>
<evidence type="ECO:0000259" key="5">
    <source>
        <dbReference type="Pfam" id="PF04192"/>
    </source>
</evidence>
<dbReference type="Gene3D" id="2.130.10.10">
    <property type="entry name" value="YVTN repeat-like/Quinoprotein amine dehydrogenase"/>
    <property type="match status" value="5"/>
</dbReference>
<evidence type="ECO:0000256" key="4">
    <source>
        <dbReference type="SAM" id="MobiDB-lite"/>
    </source>
</evidence>
<keyword evidence="2" id="KW-0677">Repeat</keyword>
<protein>
    <submittedName>
        <fullName evidence="7">U3 small nucleolar RNA-associated protein 21</fullName>
    </submittedName>
</protein>
<name>A0ABQ8U6E8_9EUKA</name>
<dbReference type="InterPro" id="IPR059157">
    <property type="entry name" value="WDR36-Utp21_N"/>
</dbReference>
<dbReference type="PROSITE" id="PS50082">
    <property type="entry name" value="WD_REPEATS_2"/>
    <property type="match status" value="8"/>
</dbReference>
<feature type="repeat" description="WD" evidence="3">
    <location>
        <begin position="450"/>
        <end position="489"/>
    </location>
</feature>
<dbReference type="InterPro" id="IPR007319">
    <property type="entry name" value="WDR36/Utp21_C"/>
</dbReference>
<dbReference type="InterPro" id="IPR011047">
    <property type="entry name" value="Quinoprotein_ADH-like_sf"/>
</dbReference>
<dbReference type="PANTHER" id="PTHR22840">
    <property type="entry name" value="WD REPEAT-CONTAINING PROTEIN 36"/>
    <property type="match status" value="1"/>
</dbReference>
<feature type="domain" description="WDR36/Utp21 C-terminal" evidence="5">
    <location>
        <begin position="1366"/>
        <end position="1584"/>
    </location>
</feature>
<feature type="region of interest" description="Disordered" evidence="4">
    <location>
        <begin position="149"/>
        <end position="176"/>
    </location>
</feature>
<feature type="repeat" description="WD" evidence="3">
    <location>
        <begin position="365"/>
        <end position="408"/>
    </location>
</feature>
<evidence type="ECO:0000256" key="3">
    <source>
        <dbReference type="PROSITE-ProRule" id="PRU00221"/>
    </source>
</evidence>
<evidence type="ECO:0000256" key="1">
    <source>
        <dbReference type="ARBA" id="ARBA00022574"/>
    </source>
</evidence>
<feature type="repeat" description="WD" evidence="3">
    <location>
        <begin position="531"/>
        <end position="572"/>
    </location>
</feature>
<dbReference type="Proteomes" id="UP001141327">
    <property type="component" value="Unassembled WGS sequence"/>
</dbReference>
<keyword evidence="1 3" id="KW-0853">WD repeat</keyword>
<dbReference type="Pfam" id="PF25171">
    <property type="entry name" value="Beta-prop_WDR36-Utp21_1st"/>
    <property type="match status" value="1"/>
</dbReference>
<dbReference type="Pfam" id="PF25168">
    <property type="entry name" value="Beta-prop_WDR36-Utp21_2nd"/>
    <property type="match status" value="2"/>
</dbReference>
<dbReference type="InterPro" id="IPR001680">
    <property type="entry name" value="WD40_rpt"/>
</dbReference>
<accession>A0ABQ8U6E8</accession>
<dbReference type="SUPFAM" id="SSF50998">
    <property type="entry name" value="Quinoprotein alcohol dehydrogenase-like"/>
    <property type="match status" value="2"/>
</dbReference>
<dbReference type="PROSITE" id="PS50294">
    <property type="entry name" value="WD_REPEATS_REGION"/>
    <property type="match status" value="6"/>
</dbReference>
<dbReference type="SUPFAM" id="SSF50978">
    <property type="entry name" value="WD40 repeat-like"/>
    <property type="match status" value="1"/>
</dbReference>
<dbReference type="Pfam" id="PF04192">
    <property type="entry name" value="Utp21"/>
    <property type="match status" value="1"/>
</dbReference>
<feature type="repeat" description="WD" evidence="3">
    <location>
        <begin position="891"/>
        <end position="922"/>
    </location>
</feature>